<reference evidence="1 2" key="1">
    <citation type="submission" date="2014-03" db="EMBL/GenBank/DDBJ databases">
        <title>Draft genome of the hookworm Oesophagostomum dentatum.</title>
        <authorList>
            <person name="Mitreva M."/>
        </authorList>
    </citation>
    <scope>NUCLEOTIDE SEQUENCE [LARGE SCALE GENOMIC DNA]</scope>
    <source>
        <strain evidence="1 2">OD-Hann</strain>
    </source>
</reference>
<sequence length="55" mass="6254">MLSDITSGHCCNRRMEGETPITANTFSLPVPYFSMGLNYDNWIFHPSCLSQRQGE</sequence>
<evidence type="ECO:0000313" key="1">
    <source>
        <dbReference type="EMBL" id="KHJ86202.1"/>
    </source>
</evidence>
<gene>
    <name evidence="1" type="ORF">OESDEN_14056</name>
</gene>
<dbReference type="AlphaFoldDB" id="A0A0B1SRS3"/>
<dbReference type="EMBL" id="KN561222">
    <property type="protein sequence ID" value="KHJ86202.1"/>
    <property type="molecule type" value="Genomic_DNA"/>
</dbReference>
<dbReference type="Proteomes" id="UP000053660">
    <property type="component" value="Unassembled WGS sequence"/>
</dbReference>
<protein>
    <submittedName>
        <fullName evidence="1">Uncharacterized protein</fullName>
    </submittedName>
</protein>
<evidence type="ECO:0000313" key="2">
    <source>
        <dbReference type="Proteomes" id="UP000053660"/>
    </source>
</evidence>
<name>A0A0B1SRS3_OESDE</name>
<organism evidence="1 2">
    <name type="scientific">Oesophagostomum dentatum</name>
    <name type="common">Nodular worm</name>
    <dbReference type="NCBI Taxonomy" id="61180"/>
    <lineage>
        <taxon>Eukaryota</taxon>
        <taxon>Metazoa</taxon>
        <taxon>Ecdysozoa</taxon>
        <taxon>Nematoda</taxon>
        <taxon>Chromadorea</taxon>
        <taxon>Rhabditida</taxon>
        <taxon>Rhabditina</taxon>
        <taxon>Rhabditomorpha</taxon>
        <taxon>Strongyloidea</taxon>
        <taxon>Strongylidae</taxon>
        <taxon>Oesophagostomum</taxon>
    </lineage>
</organism>
<proteinExistence type="predicted"/>
<keyword evidence="2" id="KW-1185">Reference proteome</keyword>
<accession>A0A0B1SRS3</accession>